<dbReference type="EMBL" id="CP042220">
    <property type="protein sequence ID" value="QDX30572.1"/>
    <property type="molecule type" value="Genomic_DNA"/>
</dbReference>
<evidence type="ECO:0000256" key="1">
    <source>
        <dbReference type="SAM" id="SignalP"/>
    </source>
</evidence>
<name>A0A5B8I6M3_9GAMM</name>
<dbReference type="AlphaFoldDB" id="A0A5B8I6M3"/>
<accession>A0A5B8I6M3</accession>
<dbReference type="Proteomes" id="UP000320591">
    <property type="component" value="Chromosome"/>
</dbReference>
<evidence type="ECO:0000313" key="2">
    <source>
        <dbReference type="EMBL" id="QDX30572.1"/>
    </source>
</evidence>
<evidence type="ECO:0008006" key="4">
    <source>
        <dbReference type="Google" id="ProtNLM"/>
    </source>
</evidence>
<keyword evidence="3" id="KW-1185">Reference proteome</keyword>
<dbReference type="OrthoDB" id="6430962at2"/>
<dbReference type="KEGG" id="dic:Dpoa569_0002482"/>
<gene>
    <name evidence="2" type="ORF">Dpoa569_0002482</name>
</gene>
<organism evidence="2 3">
    <name type="scientific">Dickeya poaceiphila</name>
    <dbReference type="NCBI Taxonomy" id="568768"/>
    <lineage>
        <taxon>Bacteria</taxon>
        <taxon>Pseudomonadati</taxon>
        <taxon>Pseudomonadota</taxon>
        <taxon>Gammaproteobacteria</taxon>
        <taxon>Enterobacterales</taxon>
        <taxon>Pectobacteriaceae</taxon>
        <taxon>Dickeya</taxon>
    </lineage>
</organism>
<keyword evidence="1" id="KW-0732">Signal</keyword>
<sequence length="504" mass="55877">MNRRNFLVGSLASFAVTSVAAGGDNNTQSNNTVAFTNDLARYNIDFSGKKDSTGSFQMLLNDMLEESKSLSNSQQKVRLMLQGVVLVSSTIKIDASKVSIHGPLTIIFTKNGKFDKYAMVVTGNPDVDAAYSNIVDSFFSGVHFISEKRTLDLFFAYNPESNSNRNASCLLSIYSCRFTGFRRVFSNGAGGWGWNWFSCGFNNCDRLLYLTRQPDSYERFTFIGCIWQNGGYAFEIDNPNGVVYWQAGSFDYCEGIALINEGHVEINGHVEYVKRKQPAVVLRKKNASFVFNGGAIFVRQNPERPYLIFEQAFDYQTTLTNVCFATDGVNVPSCVISNRPCWKNNLIFSNQMAELIALNDGGSTLVYPGVAGCACHYDPACIKEENGRFVRIAEGGDAQVQFLIPISGQNQIGVTWQARTSVNAKVVIAKKLHAYAVNGLGQVMVDLSRDGNDYIQNSEQLQKGSSGTIWKIPRSAWLFALSFNLSAARVGDYLDMRELRLVTC</sequence>
<feature type="signal peptide" evidence="1">
    <location>
        <begin position="1"/>
        <end position="20"/>
    </location>
</feature>
<protein>
    <recommendedName>
        <fullName evidence="4">Phage tail protein</fullName>
    </recommendedName>
</protein>
<reference evidence="2 3" key="1">
    <citation type="journal article" date="2019" name="Environ. Microbiol.">
        <title>The phytopathogenic nature of Dickeya aquatica 174/2 and the dynamic early evolution of Dickeya pathogenicity.</title>
        <authorList>
            <person name="Duprey A."/>
            <person name="Taib N."/>
            <person name="Leonard S."/>
            <person name="Garin T."/>
            <person name="Flandrois J.P."/>
            <person name="Nasser W."/>
            <person name="Brochier-Armanet C."/>
            <person name="Reverchon S."/>
        </authorList>
    </citation>
    <scope>NUCLEOTIDE SEQUENCE [LARGE SCALE GENOMIC DNA]</scope>
    <source>
        <strain evidence="2 3">NCPPB 569</strain>
    </source>
</reference>
<evidence type="ECO:0000313" key="3">
    <source>
        <dbReference type="Proteomes" id="UP000320591"/>
    </source>
</evidence>
<feature type="chain" id="PRO_5023128947" description="Phage tail protein" evidence="1">
    <location>
        <begin position="21"/>
        <end position="504"/>
    </location>
</feature>
<proteinExistence type="predicted"/>